<gene>
    <name evidence="1" type="ORF">PEDI_50930</name>
    <name evidence="2" type="ORF">PEDI_52210</name>
    <name evidence="3" type="ORF">PEDI_56480</name>
</gene>
<evidence type="ECO:0000313" key="4">
    <source>
        <dbReference type="Proteomes" id="UP001310022"/>
    </source>
</evidence>
<proteinExistence type="predicted"/>
<evidence type="ECO:0000313" key="3">
    <source>
        <dbReference type="EMBL" id="GJM65096.1"/>
    </source>
</evidence>
<organism evidence="2 4">
    <name type="scientific">Persicobacter diffluens</name>
    <dbReference type="NCBI Taxonomy" id="981"/>
    <lineage>
        <taxon>Bacteria</taxon>
        <taxon>Pseudomonadati</taxon>
        <taxon>Bacteroidota</taxon>
        <taxon>Cytophagia</taxon>
        <taxon>Cytophagales</taxon>
        <taxon>Persicobacteraceae</taxon>
        <taxon>Persicobacter</taxon>
    </lineage>
</organism>
<sequence>MKIKDINRDINELRNLILYSKNHDLIDPNAFKKLERPFLEEDSAYVLWLKENKPSLEERFLLLLGLAPHLHAGFYSEISTDLYFLPGLPPFQHYKLPTALSFVELMKAYSLLPEVEIIQIIQRSFLVSKGIIKIGASARGMHWLLAPMHMPEQWVQHFLYDLNTFSATI</sequence>
<keyword evidence="4" id="KW-1185">Reference proteome</keyword>
<dbReference type="EMBL" id="BQKE01000006">
    <property type="protein sequence ID" value="GJM64541.1"/>
    <property type="molecule type" value="Genomic_DNA"/>
</dbReference>
<evidence type="ECO:0000313" key="1">
    <source>
        <dbReference type="EMBL" id="GJM64541.1"/>
    </source>
</evidence>
<dbReference type="AlphaFoldDB" id="A0AAN4W4E4"/>
<dbReference type="EMBL" id="BQKE01000006">
    <property type="protein sequence ID" value="GJM64669.1"/>
    <property type="molecule type" value="Genomic_DNA"/>
</dbReference>
<name>A0AAN4W4E4_9BACT</name>
<evidence type="ECO:0000313" key="2">
    <source>
        <dbReference type="EMBL" id="GJM64669.1"/>
    </source>
</evidence>
<comment type="caution">
    <text evidence="2">The sequence shown here is derived from an EMBL/GenBank/DDBJ whole genome shotgun (WGS) entry which is preliminary data.</text>
</comment>
<accession>A0AAN4W4E4</accession>
<dbReference type="EMBL" id="BQKE01000014">
    <property type="protein sequence ID" value="GJM65096.1"/>
    <property type="molecule type" value="Genomic_DNA"/>
</dbReference>
<protein>
    <submittedName>
        <fullName evidence="2">Uncharacterized protein</fullName>
    </submittedName>
</protein>
<reference evidence="2 4" key="1">
    <citation type="submission" date="2021-12" db="EMBL/GenBank/DDBJ databases">
        <title>Genome sequencing of bacteria with rrn-lacking chromosome and rrn-plasmid.</title>
        <authorList>
            <person name="Anda M."/>
            <person name="Iwasaki W."/>
        </authorList>
    </citation>
    <scope>NUCLEOTIDE SEQUENCE [LARGE SCALE GENOMIC DNA]</scope>
    <source>
        <strain evidence="2 4">NBRC 15940</strain>
    </source>
</reference>
<dbReference type="Proteomes" id="UP001310022">
    <property type="component" value="Unassembled WGS sequence"/>
</dbReference>
<dbReference type="RefSeq" id="WP_338239601.1">
    <property type="nucleotide sequence ID" value="NZ_BQKE01000006.1"/>
</dbReference>